<dbReference type="AlphaFoldDB" id="M2XSM6"/>
<keyword evidence="2" id="KW-1185">Reference proteome</keyword>
<accession>M2XSM6</accession>
<gene>
    <name evidence="1" type="ORF">C884_01228</name>
</gene>
<dbReference type="Proteomes" id="UP000009877">
    <property type="component" value="Unassembled WGS sequence"/>
</dbReference>
<organism evidence="1 2">
    <name type="scientific">Kocuria palustris PEL</name>
    <dbReference type="NCBI Taxonomy" id="1236550"/>
    <lineage>
        <taxon>Bacteria</taxon>
        <taxon>Bacillati</taxon>
        <taxon>Actinomycetota</taxon>
        <taxon>Actinomycetes</taxon>
        <taxon>Micrococcales</taxon>
        <taxon>Micrococcaceae</taxon>
        <taxon>Kocuria</taxon>
    </lineage>
</organism>
<dbReference type="EMBL" id="ANHZ02000020">
    <property type="protein sequence ID" value="EME35828.1"/>
    <property type="molecule type" value="Genomic_DNA"/>
</dbReference>
<sequence length="64" mass="7005">MLMENRPLLRRITSTIGISGYELTTGYIKAIRGDDGPALHIYPEYTGGFSSKGRAMEAAGDVER</sequence>
<evidence type="ECO:0000313" key="1">
    <source>
        <dbReference type="EMBL" id="EME35828.1"/>
    </source>
</evidence>
<proteinExistence type="predicted"/>
<comment type="caution">
    <text evidence="1">The sequence shown here is derived from an EMBL/GenBank/DDBJ whole genome shotgun (WGS) entry which is preliminary data.</text>
</comment>
<name>M2XSM6_9MICC</name>
<reference evidence="1 2" key="1">
    <citation type="journal article" date="2014" name="Genome Announc.">
        <title>Draft Genome Sequence of Kocuria palustris PEL.</title>
        <authorList>
            <person name="Sharma G."/>
            <person name="Khatri I."/>
            <person name="Subramanian S."/>
        </authorList>
    </citation>
    <scope>NUCLEOTIDE SEQUENCE [LARGE SCALE GENOMIC DNA]</scope>
    <source>
        <strain evidence="1 2">PEL</strain>
    </source>
</reference>
<protein>
    <submittedName>
        <fullName evidence="1">Uncharacterized protein</fullName>
    </submittedName>
</protein>
<evidence type="ECO:0000313" key="2">
    <source>
        <dbReference type="Proteomes" id="UP000009877"/>
    </source>
</evidence>